<protein>
    <recommendedName>
        <fullName evidence="3">Polyketide cyclase/dehydrase</fullName>
    </recommendedName>
</protein>
<dbReference type="Gene3D" id="3.30.530.20">
    <property type="match status" value="1"/>
</dbReference>
<dbReference type="Proteomes" id="UP000020467">
    <property type="component" value="Unassembled WGS sequence"/>
</dbReference>
<keyword evidence="2" id="KW-1185">Reference proteome</keyword>
<organism evidence="1 2">
    <name type="scientific">Colletotrichum fioriniae PJ7</name>
    <dbReference type="NCBI Taxonomy" id="1445577"/>
    <lineage>
        <taxon>Eukaryota</taxon>
        <taxon>Fungi</taxon>
        <taxon>Dikarya</taxon>
        <taxon>Ascomycota</taxon>
        <taxon>Pezizomycotina</taxon>
        <taxon>Sordariomycetes</taxon>
        <taxon>Hypocreomycetidae</taxon>
        <taxon>Glomerellales</taxon>
        <taxon>Glomerellaceae</taxon>
        <taxon>Colletotrichum</taxon>
        <taxon>Colletotrichum acutatum species complex</taxon>
    </lineage>
</organism>
<name>A0A010S2T3_9PEZI</name>
<reference evidence="1 2" key="1">
    <citation type="submission" date="2014-02" db="EMBL/GenBank/DDBJ databases">
        <title>The genome sequence of Colletotrichum fioriniae PJ7.</title>
        <authorList>
            <person name="Baroncelli R."/>
            <person name="Thon M.R."/>
        </authorList>
    </citation>
    <scope>NUCLEOTIDE SEQUENCE [LARGE SCALE GENOMIC DNA]</scope>
    <source>
        <strain evidence="1 2">PJ7</strain>
    </source>
</reference>
<dbReference type="EMBL" id="JARH01000134">
    <property type="protein sequence ID" value="EXF84909.1"/>
    <property type="molecule type" value="Genomic_DNA"/>
</dbReference>
<dbReference type="eggNOG" id="ENOG502SA1B">
    <property type="taxonomic scope" value="Eukaryota"/>
</dbReference>
<accession>A0A010S2T3</accession>
<proteinExistence type="predicted"/>
<dbReference type="OrthoDB" id="509124at2759"/>
<dbReference type="KEGG" id="cfj:CFIO01_02122"/>
<comment type="caution">
    <text evidence="1">The sequence shown here is derived from an EMBL/GenBank/DDBJ whole genome shotgun (WGS) entry which is preliminary data.</text>
</comment>
<dbReference type="HOGENOM" id="CLU_069867_6_0_1"/>
<evidence type="ECO:0008006" key="3">
    <source>
        <dbReference type="Google" id="ProtNLM"/>
    </source>
</evidence>
<gene>
    <name evidence="1" type="ORF">CFIO01_02122</name>
</gene>
<dbReference type="InterPro" id="IPR023393">
    <property type="entry name" value="START-like_dom_sf"/>
</dbReference>
<evidence type="ECO:0000313" key="1">
    <source>
        <dbReference type="EMBL" id="EXF84909.1"/>
    </source>
</evidence>
<dbReference type="AlphaFoldDB" id="A0A010S2T3"/>
<sequence length="207" mass="22295">MRVVPSSWLFAVTASASLSDIASLRCSSSAILPTPSYDLEGALFTVCTEEVINAPISKIYDALLDFRRYSTWNTFVVDVGLPPEVTGPRDVFPGLSMNFTTAGIIPGVNTSSTEVITLLAPDVRGCDDGATRAVNAWRNDDGLGGAFLPAEHPNLLTDLGNGSVRMVSYETYYLPGATTLLPLKGTLQERFETQGKDLKRFVEGGLR</sequence>
<dbReference type="SUPFAM" id="SSF55961">
    <property type="entry name" value="Bet v1-like"/>
    <property type="match status" value="1"/>
</dbReference>
<evidence type="ECO:0000313" key="2">
    <source>
        <dbReference type="Proteomes" id="UP000020467"/>
    </source>
</evidence>